<proteinExistence type="predicted"/>
<evidence type="ECO:0000256" key="1">
    <source>
        <dbReference type="SAM" id="MobiDB-lite"/>
    </source>
</evidence>
<feature type="compositionally biased region" description="Basic and acidic residues" evidence="1">
    <location>
        <begin position="24"/>
        <end position="35"/>
    </location>
</feature>
<evidence type="ECO:0000313" key="3">
    <source>
        <dbReference type="Proteomes" id="UP001193081"/>
    </source>
</evidence>
<gene>
    <name evidence="2" type="ORF">EYB53_022450</name>
</gene>
<protein>
    <submittedName>
        <fullName evidence="2">Uncharacterized protein</fullName>
    </submittedName>
</protein>
<comment type="caution">
    <text evidence="2">The sequence shown here is derived from an EMBL/GenBank/DDBJ whole genome shotgun (WGS) entry which is preliminary data.</text>
</comment>
<organism evidence="2 3">
    <name type="scientific">Candidatus Chloroploca mongolica</name>
    <dbReference type="NCBI Taxonomy" id="2528176"/>
    <lineage>
        <taxon>Bacteria</taxon>
        <taxon>Bacillati</taxon>
        <taxon>Chloroflexota</taxon>
        <taxon>Chloroflexia</taxon>
        <taxon>Chloroflexales</taxon>
        <taxon>Chloroflexineae</taxon>
        <taxon>Oscillochloridaceae</taxon>
        <taxon>Candidatus Chloroploca</taxon>
    </lineage>
</organism>
<accession>A0ABS4DGC3</accession>
<dbReference type="Proteomes" id="UP001193081">
    <property type="component" value="Unassembled WGS sequence"/>
</dbReference>
<keyword evidence="3" id="KW-1185">Reference proteome</keyword>
<dbReference type="EMBL" id="SIJK02000072">
    <property type="protein sequence ID" value="MBP1468491.1"/>
    <property type="molecule type" value="Genomic_DNA"/>
</dbReference>
<feature type="compositionally biased region" description="Polar residues" evidence="1">
    <location>
        <begin position="1"/>
        <end position="13"/>
    </location>
</feature>
<reference evidence="2 3" key="1">
    <citation type="submission" date="2021-03" db="EMBL/GenBank/DDBJ databases">
        <authorList>
            <person name="Grouzdev D.S."/>
        </authorList>
    </citation>
    <scope>NUCLEOTIDE SEQUENCE [LARGE SCALE GENOMIC DNA]</scope>
    <source>
        <strain evidence="2 3">M50-1</strain>
    </source>
</reference>
<dbReference type="RefSeq" id="WP_205712734.1">
    <property type="nucleotide sequence ID" value="NZ_SIJK02000072.1"/>
</dbReference>
<feature type="non-terminal residue" evidence="2">
    <location>
        <position position="84"/>
    </location>
</feature>
<sequence length="84" mass="8384">MTSAAPLMGTNTDRGAVPAAGDAATDRGDRPDRHALVGSPPTGRPRCASNVTPSAARGLPCAAGKIPHSVRNDMAGVGTPLRSP</sequence>
<evidence type="ECO:0000313" key="2">
    <source>
        <dbReference type="EMBL" id="MBP1468491.1"/>
    </source>
</evidence>
<feature type="region of interest" description="Disordered" evidence="1">
    <location>
        <begin position="1"/>
        <end position="84"/>
    </location>
</feature>
<name>A0ABS4DGC3_9CHLR</name>